<reference evidence="1 2" key="1">
    <citation type="submission" date="2015-11" db="EMBL/GenBank/DDBJ databases">
        <authorList>
            <person name="Conboy A.J."/>
            <person name="Conboy D.B."/>
            <person name="Cross T."/>
            <person name="Afram P."/>
            <person name="Dunbar D."/>
            <person name="Schaff J.E."/>
            <person name="Dashiell C.L."/>
            <person name="Macialek J.A."/>
            <person name="Bradley K.W."/>
            <person name="Asai D.J."/>
            <person name="Bowman C.A."/>
            <person name="Russell D.A."/>
            <person name="Pope W.H."/>
            <person name="Jacobs-Sera D."/>
            <person name="Hendrix R.W."/>
            <person name="Hatfull G.F."/>
        </authorList>
    </citation>
    <scope>NUCLEOTIDE SEQUENCE [LARGE SCALE GENOMIC DNA]</scope>
</reference>
<protein>
    <submittedName>
        <fullName evidence="1">Uncharacterized protein</fullName>
    </submittedName>
</protein>
<accession>A0A0U4B1F9</accession>
<evidence type="ECO:0000313" key="1">
    <source>
        <dbReference type="EMBL" id="ALY08494.1"/>
    </source>
</evidence>
<sequence length="73" mass="8361">MSTDYDYSHIIDKLAESLNGTRAEVEATFSIFKDLNLDVSPKAELLHRLNMIVKNQDPGEPYNWRGVRGFYLG</sequence>
<evidence type="ECO:0000313" key="2">
    <source>
        <dbReference type="Proteomes" id="UP000222515"/>
    </source>
</evidence>
<dbReference type="EMBL" id="KU160639">
    <property type="protein sequence ID" value="ALY08494.1"/>
    <property type="molecule type" value="Genomic_DNA"/>
</dbReference>
<gene>
    <name evidence="1" type="primary">49</name>
    <name evidence="1" type="ORF">ANANSI_49</name>
</gene>
<name>A0A0U4B1F9_9CAUD</name>
<organism evidence="1 2">
    <name type="scientific">Arthrobacter phage Anansi</name>
    <dbReference type="NCBI Taxonomy" id="1772292"/>
    <lineage>
        <taxon>Viruses</taxon>
        <taxon>Duplodnaviria</taxon>
        <taxon>Heunggongvirae</taxon>
        <taxon>Uroviricota</taxon>
        <taxon>Caudoviricetes</taxon>
        <taxon>Amigovirus</taxon>
        <taxon>Amigovirus amigo</taxon>
    </lineage>
</organism>
<dbReference type="Proteomes" id="UP000222515">
    <property type="component" value="Segment"/>
</dbReference>
<proteinExistence type="predicted"/>